<keyword evidence="7" id="KW-1185">Reference proteome</keyword>
<dbReference type="GO" id="GO:0005634">
    <property type="term" value="C:nucleus"/>
    <property type="evidence" value="ECO:0007669"/>
    <property type="project" value="UniProtKB-SubCell"/>
</dbReference>
<evidence type="ECO:0000256" key="2">
    <source>
        <dbReference type="ARBA" id="ARBA00006374"/>
    </source>
</evidence>
<evidence type="ECO:0000256" key="5">
    <source>
        <dbReference type="SAM" id="MobiDB-lite"/>
    </source>
</evidence>
<sequence>MVEIQKTPFVRDLASSDKKVRDKAVESLTLFLSSKTDLSLVDLLKLWKGLFFCFFHSDRPLTQQALARAISYHIVPSLPHATLHRFLRAFWITIGRDYHSIDRLRLDKYLFLIRCYVGVAFEVFVKGAKNTKADGKKRKREDAGKKGNRKKQKKAEAEAEAAAEAEDKDGELDGKWADLAAYIDIIEEGPLCPLNYDVDQPEEDIEADFVPMPHGPDGLRYHVSDIWVDELEKVLEFEGEEGERKIKGDIPMELILRPLEKLRSESAYRPVRTRVAEALDDDRLIEWGLRVRENPDDEVDSDGEWGGFDD</sequence>
<evidence type="ECO:0000256" key="4">
    <source>
        <dbReference type="ARBA" id="ARBA00023242"/>
    </source>
</evidence>
<proteinExistence type="inferred from homology"/>
<dbReference type="PANTHER" id="PTHR13026">
    <property type="entry name" value="NNP-1 PROTEIN NOVEL NUCLEAR PROTEIN 1 NOP52"/>
    <property type="match status" value="1"/>
</dbReference>
<keyword evidence="4" id="KW-0539">Nucleus</keyword>
<reference evidence="6 7" key="1">
    <citation type="journal article" date="2023" name="IMA Fungus">
        <title>Comparative genomic study of the Penicillium genus elucidates a diverse pangenome and 15 lateral gene transfer events.</title>
        <authorList>
            <person name="Petersen C."/>
            <person name="Sorensen T."/>
            <person name="Nielsen M.R."/>
            <person name="Sondergaard T.E."/>
            <person name="Sorensen J.L."/>
            <person name="Fitzpatrick D.A."/>
            <person name="Frisvad J.C."/>
            <person name="Nielsen K.L."/>
        </authorList>
    </citation>
    <scope>NUCLEOTIDE SEQUENCE [LARGE SCALE GENOMIC DNA]</scope>
    <source>
        <strain evidence="6 7">IBT 35679</strain>
    </source>
</reference>
<dbReference type="EMBL" id="JAQIZZ010000002">
    <property type="protein sequence ID" value="KAJ5553567.1"/>
    <property type="molecule type" value="Genomic_DNA"/>
</dbReference>
<feature type="compositionally biased region" description="Acidic residues" evidence="5">
    <location>
        <begin position="158"/>
        <end position="169"/>
    </location>
</feature>
<evidence type="ECO:0000313" key="6">
    <source>
        <dbReference type="EMBL" id="KAJ5553567.1"/>
    </source>
</evidence>
<evidence type="ECO:0000313" key="7">
    <source>
        <dbReference type="Proteomes" id="UP001220324"/>
    </source>
</evidence>
<accession>A0AAD6D508</accession>
<gene>
    <name evidence="6" type="ORF">N7494_002945</name>
</gene>
<comment type="subcellular location">
    <subcellularLocation>
        <location evidence="1">Nucleus</location>
    </subcellularLocation>
</comment>
<dbReference type="Pfam" id="PF05997">
    <property type="entry name" value="Nop52"/>
    <property type="match status" value="2"/>
</dbReference>
<evidence type="ECO:0000256" key="1">
    <source>
        <dbReference type="ARBA" id="ARBA00004123"/>
    </source>
</evidence>
<dbReference type="GO" id="GO:0006364">
    <property type="term" value="P:rRNA processing"/>
    <property type="evidence" value="ECO:0007669"/>
    <property type="project" value="UniProtKB-KW"/>
</dbReference>
<protein>
    <recommendedName>
        <fullName evidence="8">Ribosomal RNA-processing protein 1</fullName>
    </recommendedName>
</protein>
<feature type="region of interest" description="Disordered" evidence="5">
    <location>
        <begin position="135"/>
        <end position="169"/>
    </location>
</feature>
<dbReference type="AlphaFoldDB" id="A0AAD6D508"/>
<comment type="similarity">
    <text evidence="2">Belongs to the RRP1 family.</text>
</comment>
<evidence type="ECO:0000256" key="3">
    <source>
        <dbReference type="ARBA" id="ARBA00022552"/>
    </source>
</evidence>
<dbReference type="InterPro" id="IPR010301">
    <property type="entry name" value="RRP1"/>
</dbReference>
<dbReference type="GO" id="GO:0030688">
    <property type="term" value="C:preribosome, small subunit precursor"/>
    <property type="evidence" value="ECO:0007669"/>
    <property type="project" value="InterPro"/>
</dbReference>
<keyword evidence="3" id="KW-0698">rRNA processing</keyword>
<evidence type="ECO:0008006" key="8">
    <source>
        <dbReference type="Google" id="ProtNLM"/>
    </source>
</evidence>
<dbReference type="PANTHER" id="PTHR13026:SF0">
    <property type="entry name" value="RIBOSOMAL RNA PROCESSING 1B"/>
    <property type="match status" value="1"/>
</dbReference>
<organism evidence="6 7">
    <name type="scientific">Penicillium frequentans</name>
    <dbReference type="NCBI Taxonomy" id="3151616"/>
    <lineage>
        <taxon>Eukaryota</taxon>
        <taxon>Fungi</taxon>
        <taxon>Dikarya</taxon>
        <taxon>Ascomycota</taxon>
        <taxon>Pezizomycotina</taxon>
        <taxon>Eurotiomycetes</taxon>
        <taxon>Eurotiomycetidae</taxon>
        <taxon>Eurotiales</taxon>
        <taxon>Aspergillaceae</taxon>
        <taxon>Penicillium</taxon>
    </lineage>
</organism>
<name>A0AAD6D508_9EURO</name>
<dbReference type="Proteomes" id="UP001220324">
    <property type="component" value="Unassembled WGS sequence"/>
</dbReference>
<comment type="caution">
    <text evidence="6">The sequence shown here is derived from an EMBL/GenBank/DDBJ whole genome shotgun (WGS) entry which is preliminary data.</text>
</comment>